<dbReference type="GO" id="GO:0019843">
    <property type="term" value="F:rRNA binding"/>
    <property type="evidence" value="ECO:0007669"/>
    <property type="project" value="UniProtKB-UniRule"/>
</dbReference>
<dbReference type="InterPro" id="IPR000432">
    <property type="entry name" value="DNA_mismatch_repair_MutS_C"/>
</dbReference>
<dbReference type="Gene3D" id="3.40.50.300">
    <property type="entry name" value="P-loop containing nucleotide triphosphate hydrolases"/>
    <property type="match status" value="1"/>
</dbReference>
<dbReference type="SMART" id="SM00533">
    <property type="entry name" value="MUTSd"/>
    <property type="match status" value="1"/>
</dbReference>
<evidence type="ECO:0000313" key="10">
    <source>
        <dbReference type="EMBL" id="NMO78735.1"/>
    </source>
</evidence>
<evidence type="ECO:0000256" key="6">
    <source>
        <dbReference type="ARBA" id="ARBA00023125"/>
    </source>
</evidence>
<evidence type="ECO:0000256" key="8">
    <source>
        <dbReference type="SAM" id="Coils"/>
    </source>
</evidence>
<comment type="subunit">
    <text evidence="7">Homodimer. Binds to stalled ribosomes, contacting rRNA.</text>
</comment>
<evidence type="ECO:0000259" key="9">
    <source>
        <dbReference type="PROSITE" id="PS50828"/>
    </source>
</evidence>
<dbReference type="Gene3D" id="3.30.1370.110">
    <property type="match status" value="1"/>
</dbReference>
<dbReference type="GO" id="GO:0072344">
    <property type="term" value="P:rescue of stalled ribosome"/>
    <property type="evidence" value="ECO:0007669"/>
    <property type="project" value="UniProtKB-UniRule"/>
</dbReference>
<dbReference type="SMART" id="SM00463">
    <property type="entry name" value="SMR"/>
    <property type="match status" value="1"/>
</dbReference>
<dbReference type="InterPro" id="IPR005747">
    <property type="entry name" value="MutS2"/>
</dbReference>
<dbReference type="SMART" id="SM00534">
    <property type="entry name" value="MUTSac"/>
    <property type="match status" value="1"/>
</dbReference>
<dbReference type="GO" id="GO:0016887">
    <property type="term" value="F:ATP hydrolysis activity"/>
    <property type="evidence" value="ECO:0007669"/>
    <property type="project" value="InterPro"/>
</dbReference>
<dbReference type="PROSITE" id="PS50828">
    <property type="entry name" value="SMR"/>
    <property type="match status" value="1"/>
</dbReference>
<evidence type="ECO:0000313" key="11">
    <source>
        <dbReference type="Proteomes" id="UP000588491"/>
    </source>
</evidence>
<dbReference type="Proteomes" id="UP000588491">
    <property type="component" value="Unassembled WGS sequence"/>
</dbReference>
<dbReference type="Pfam" id="PF00488">
    <property type="entry name" value="MutS_V"/>
    <property type="match status" value="1"/>
</dbReference>
<evidence type="ECO:0000256" key="2">
    <source>
        <dbReference type="ARBA" id="ARBA00022741"/>
    </source>
</evidence>
<feature type="binding site" evidence="7">
    <location>
        <begin position="334"/>
        <end position="341"/>
    </location>
    <ligand>
        <name>ATP</name>
        <dbReference type="ChEBI" id="CHEBI:30616"/>
    </ligand>
</feature>
<dbReference type="PANTHER" id="PTHR48466">
    <property type="entry name" value="OS10G0509000 PROTEIN-RELATED"/>
    <property type="match status" value="1"/>
</dbReference>
<evidence type="ECO:0000256" key="3">
    <source>
        <dbReference type="ARBA" id="ARBA00022801"/>
    </source>
</evidence>
<proteinExistence type="inferred from homology"/>
<dbReference type="FunFam" id="3.40.50.300:FF:000830">
    <property type="entry name" value="Endonuclease MutS2"/>
    <property type="match status" value="1"/>
</dbReference>
<dbReference type="EC" id="3.1.-.-" evidence="7"/>
<keyword evidence="6 7" id="KW-0238">DNA-binding</keyword>
<dbReference type="PROSITE" id="PS00486">
    <property type="entry name" value="DNA_MISMATCH_REPAIR_2"/>
    <property type="match status" value="1"/>
</dbReference>
<dbReference type="InterPro" id="IPR036063">
    <property type="entry name" value="Smr_dom_sf"/>
</dbReference>
<evidence type="ECO:0000256" key="4">
    <source>
        <dbReference type="ARBA" id="ARBA00022840"/>
    </source>
</evidence>
<keyword evidence="7 10" id="KW-0255">Endonuclease</keyword>
<dbReference type="GO" id="GO:0004519">
    <property type="term" value="F:endonuclease activity"/>
    <property type="evidence" value="ECO:0007669"/>
    <property type="project" value="UniProtKB-UniRule"/>
</dbReference>
<dbReference type="CDD" id="cd03280">
    <property type="entry name" value="ABC_MutS2"/>
    <property type="match status" value="1"/>
</dbReference>
<dbReference type="InterPro" id="IPR007696">
    <property type="entry name" value="DNA_mismatch_repair_MutS_core"/>
</dbReference>
<comment type="function">
    <text evidence="7">Endonuclease that is involved in the suppression of homologous recombination and thus may have a key role in the control of bacterial genetic diversity.</text>
</comment>
<organism evidence="10 11">
    <name type="scientific">Niallia alba</name>
    <dbReference type="NCBI Taxonomy" id="2729105"/>
    <lineage>
        <taxon>Bacteria</taxon>
        <taxon>Bacillati</taxon>
        <taxon>Bacillota</taxon>
        <taxon>Bacilli</taxon>
        <taxon>Bacillales</taxon>
        <taxon>Bacillaceae</taxon>
        <taxon>Niallia</taxon>
    </lineage>
</organism>
<dbReference type="Pfam" id="PF20297">
    <property type="entry name" value="MSSS"/>
    <property type="match status" value="1"/>
</dbReference>
<name>A0A7Y0KBM6_9BACI</name>
<dbReference type="GO" id="GO:0045910">
    <property type="term" value="P:negative regulation of DNA recombination"/>
    <property type="evidence" value="ECO:0007669"/>
    <property type="project" value="InterPro"/>
</dbReference>
<protein>
    <recommendedName>
        <fullName evidence="7">Endonuclease MutS2</fullName>
        <ecNumber evidence="7">3.1.-.-</ecNumber>
    </recommendedName>
    <alternativeName>
        <fullName evidence="7">Ribosome-associated protein quality control-upstream factor</fullName>
        <shortName evidence="7">RQC-upstream factor</shortName>
        <shortName evidence="7">RqcU</shortName>
        <ecNumber evidence="7">3.6.4.-</ecNumber>
    </alternativeName>
</protein>
<keyword evidence="3 7" id="KW-0378">Hydrolase</keyword>
<reference evidence="10 11" key="1">
    <citation type="submission" date="2020-04" db="EMBL/GenBank/DDBJ databases">
        <title>Bacillus sp. UniB3 isolated from commercial digestive syrup.</title>
        <authorList>
            <person name="Thorat V."/>
            <person name="Kirdat K."/>
            <person name="Tiwarekar B."/>
            <person name="Yadav A."/>
        </authorList>
    </citation>
    <scope>NUCLEOTIDE SEQUENCE [LARGE SCALE GENOMIC DNA]</scope>
    <source>
        <strain evidence="10 11">UniB3</strain>
    </source>
</reference>
<accession>A0A7Y0KBM6</accession>
<feature type="coiled-coil region" evidence="8">
    <location>
        <begin position="515"/>
        <end position="615"/>
    </location>
</feature>
<dbReference type="SUPFAM" id="SSF52540">
    <property type="entry name" value="P-loop containing nucleoside triphosphate hydrolases"/>
    <property type="match status" value="1"/>
</dbReference>
<dbReference type="GO" id="GO:0043023">
    <property type="term" value="F:ribosomal large subunit binding"/>
    <property type="evidence" value="ECO:0007669"/>
    <property type="project" value="UniProtKB-UniRule"/>
</dbReference>
<keyword evidence="5 7" id="KW-0694">RNA-binding</keyword>
<dbReference type="InterPro" id="IPR002625">
    <property type="entry name" value="Smr_dom"/>
</dbReference>
<evidence type="ECO:0000256" key="7">
    <source>
        <dbReference type="HAMAP-Rule" id="MF_00092"/>
    </source>
</evidence>
<dbReference type="HAMAP" id="MF_00092">
    <property type="entry name" value="MutS2"/>
    <property type="match status" value="1"/>
</dbReference>
<dbReference type="InterPro" id="IPR045076">
    <property type="entry name" value="MutS"/>
</dbReference>
<dbReference type="GO" id="GO:0140664">
    <property type="term" value="F:ATP-dependent DNA damage sensor activity"/>
    <property type="evidence" value="ECO:0007669"/>
    <property type="project" value="InterPro"/>
</dbReference>
<keyword evidence="4 7" id="KW-0067">ATP-binding</keyword>
<dbReference type="GO" id="GO:0030983">
    <property type="term" value="F:mismatched DNA binding"/>
    <property type="evidence" value="ECO:0007669"/>
    <property type="project" value="InterPro"/>
</dbReference>
<comment type="function">
    <text evidence="7">Acts as a ribosome collision sensor, splitting the ribosome into its 2 subunits. Detects stalled/collided 70S ribosomes which it binds and splits by an ATP-hydrolysis driven conformational change. Acts upstream of the ribosome quality control system (RQC), a ribosome-associated complex that mediates the extraction of incompletely synthesized nascent chains from stalled ribosomes and their subsequent degradation. Probably generates substrates for RQC.</text>
</comment>
<dbReference type="Pfam" id="PF01713">
    <property type="entry name" value="Smr"/>
    <property type="match status" value="1"/>
</dbReference>
<keyword evidence="1 7" id="KW-0699">rRNA-binding</keyword>
<evidence type="ECO:0000256" key="5">
    <source>
        <dbReference type="ARBA" id="ARBA00022884"/>
    </source>
</evidence>
<feature type="coiled-coil region" evidence="8">
    <location>
        <begin position="146"/>
        <end position="177"/>
    </location>
</feature>
<dbReference type="NCBIfam" id="TIGR01069">
    <property type="entry name" value="mutS2"/>
    <property type="match status" value="1"/>
</dbReference>
<dbReference type="EC" id="3.6.4.-" evidence="7"/>
<gene>
    <name evidence="7" type="primary">mutS2</name>
    <name evidence="7" type="synonym">rqcU</name>
    <name evidence="10" type="ORF">HHU08_17280</name>
</gene>
<keyword evidence="11" id="KW-1185">Reference proteome</keyword>
<sequence length="783" mass="88057">MQDRVLKTLEFDKIKAQLIEHVSSSLGRDKVEGLVPSTDYSEVVRWQDETDEAAKVYRMRGSIPLDGIYDIRAHVKRSSIGGMLSPSELTQISSTVHASRQMKRFTEEFHEEEAVPILFTLTDSIIVLAELEEEIKMAIDEQGAVMDSASDALRTLRNQLRRNEAKVREKLESMIRSSNAQKMLSDSIITIRNDRYVIPVKQEYRGNYGGIVHDQSASGQTLFIEPQSVVTLNNELQAIRVKEQQEIDRILTQLTALVAQYEEELLHIVNVLADIDFMFAKAKYAHRLKASKPKINNEGKIVLLKAKHPLIPPEVVVANDIVLGDTYTSIVITGPNTGGKTVTLKTVGLCTLMAQAGLQIPVLDGSEMGVFKSVYADIGDEQSIEQSLSTFSSHMVNIVSILEKVDHESLVLFDELGAGTDPQEGAALAISILDEVNNRGARVIATTHYPELKAYGYNRHGVVNASVEFDIETLSPTYRLLIGVPGRSNAFEISKRLGLKEDVINAARSHVSEDSNKIENMIASLEESRKQAEREHEDAKDLLKQAEMLHRDLQKQVMEYYEKKETLQEKAKREAKEIIENAKKEAEVVIGDLRKMQLEKRVEIKEHELIDARKRLEDATPEIEMKKQQVVSNRNHVYQPGDEVKVLTFNQKGQLLEKVSNKEWQVQIGIMKMKVKEKDLEFIKAPKVVETKPLTTIKGKDYHVSLELDLRGERFENALSRVEKYIDDSLLAGYPRVSIIHGKGTGALRSGVQEYLKNHRAVKNIRFGEAGEGGSGVTVVEFK</sequence>
<dbReference type="PANTHER" id="PTHR48466:SF2">
    <property type="entry name" value="OS10G0509000 PROTEIN"/>
    <property type="match status" value="1"/>
</dbReference>
<dbReference type="AlphaFoldDB" id="A0A7Y0KBM6"/>
<feature type="domain" description="Smr" evidence="9">
    <location>
        <begin position="708"/>
        <end position="783"/>
    </location>
</feature>
<dbReference type="SUPFAM" id="SSF160443">
    <property type="entry name" value="SMR domain-like"/>
    <property type="match status" value="1"/>
</dbReference>
<dbReference type="GO" id="GO:0005524">
    <property type="term" value="F:ATP binding"/>
    <property type="evidence" value="ECO:0007669"/>
    <property type="project" value="UniProtKB-UniRule"/>
</dbReference>
<dbReference type="PIRSF" id="PIRSF005814">
    <property type="entry name" value="MutS_YshD"/>
    <property type="match status" value="1"/>
</dbReference>
<evidence type="ECO:0000256" key="1">
    <source>
        <dbReference type="ARBA" id="ARBA00022730"/>
    </source>
</evidence>
<comment type="caution">
    <text evidence="10">The sequence shown here is derived from an EMBL/GenBank/DDBJ whole genome shotgun (WGS) entry which is preliminary data.</text>
</comment>
<dbReference type="InterPro" id="IPR046893">
    <property type="entry name" value="MSSS"/>
</dbReference>
<dbReference type="GO" id="GO:0006298">
    <property type="term" value="P:mismatch repair"/>
    <property type="evidence" value="ECO:0007669"/>
    <property type="project" value="InterPro"/>
</dbReference>
<dbReference type="InterPro" id="IPR036187">
    <property type="entry name" value="DNA_mismatch_repair_MutS_sf"/>
</dbReference>
<dbReference type="EMBL" id="JABBPK010000001">
    <property type="protein sequence ID" value="NMO78735.1"/>
    <property type="molecule type" value="Genomic_DNA"/>
</dbReference>
<dbReference type="RefSeq" id="WP_169188942.1">
    <property type="nucleotide sequence ID" value="NZ_JABBPK010000001.1"/>
</dbReference>
<comment type="similarity">
    <text evidence="7">Belongs to the DNA mismatch repair MutS family. MutS2 subfamily.</text>
</comment>
<keyword evidence="8" id="KW-0175">Coiled coil</keyword>
<keyword evidence="2 7" id="KW-0547">Nucleotide-binding</keyword>
<keyword evidence="7" id="KW-0540">Nuclease</keyword>
<dbReference type="InterPro" id="IPR027417">
    <property type="entry name" value="P-loop_NTPase"/>
</dbReference>
<dbReference type="SUPFAM" id="SSF48334">
    <property type="entry name" value="DNA repair protein MutS, domain III"/>
    <property type="match status" value="1"/>
</dbReference>